<gene>
    <name evidence="11" type="ORF">CHR53_13955</name>
</gene>
<dbReference type="PANTHER" id="PTHR35011:SF2">
    <property type="entry name" value="2,3-DIKETO-L-GULONATE TRAP TRANSPORTER SMALL PERMEASE PROTEIN YIAM"/>
    <property type="match status" value="1"/>
</dbReference>
<dbReference type="AlphaFoldDB" id="A0A3T0HZ14"/>
<keyword evidence="12" id="KW-1185">Reference proteome</keyword>
<dbReference type="STRING" id="1193713.GCA_001636315_05227"/>
<organism evidence="11 12">
    <name type="scientific">Neobacillus mesonae</name>
    <dbReference type="NCBI Taxonomy" id="1193713"/>
    <lineage>
        <taxon>Bacteria</taxon>
        <taxon>Bacillati</taxon>
        <taxon>Bacillota</taxon>
        <taxon>Bacilli</taxon>
        <taxon>Bacillales</taxon>
        <taxon>Bacillaceae</taxon>
        <taxon>Neobacillus</taxon>
    </lineage>
</organism>
<dbReference type="KEGG" id="nmk:CHR53_13955"/>
<dbReference type="PANTHER" id="PTHR35011">
    <property type="entry name" value="2,3-DIKETO-L-GULONATE TRAP TRANSPORTER SMALL PERMEASE PROTEIN YIAM"/>
    <property type="match status" value="1"/>
</dbReference>
<feature type="transmembrane region" description="Helical" evidence="9">
    <location>
        <begin position="85"/>
        <end position="108"/>
    </location>
</feature>
<feature type="domain" description="Tripartite ATP-independent periplasmic transporters DctQ component" evidence="10">
    <location>
        <begin position="22"/>
        <end position="152"/>
    </location>
</feature>
<evidence type="ECO:0000256" key="3">
    <source>
        <dbReference type="ARBA" id="ARBA00022475"/>
    </source>
</evidence>
<dbReference type="Pfam" id="PF04290">
    <property type="entry name" value="DctQ"/>
    <property type="match status" value="1"/>
</dbReference>
<evidence type="ECO:0000256" key="6">
    <source>
        <dbReference type="ARBA" id="ARBA00022989"/>
    </source>
</evidence>
<feature type="transmembrane region" description="Helical" evidence="9">
    <location>
        <begin position="12"/>
        <end position="36"/>
    </location>
</feature>
<keyword evidence="2" id="KW-0813">Transport</keyword>
<comment type="subcellular location">
    <subcellularLocation>
        <location evidence="1">Cell inner membrane</location>
        <topology evidence="1">Multi-pass membrane protein</topology>
    </subcellularLocation>
</comment>
<evidence type="ECO:0000256" key="9">
    <source>
        <dbReference type="SAM" id="Phobius"/>
    </source>
</evidence>
<protein>
    <submittedName>
        <fullName evidence="11">TRAP transporter small permease</fullName>
    </submittedName>
</protein>
<sequence length="162" mass="18479">MKEEKTNIRIEGLFCVLLMLIMTVLMFTEVVARYIFGTSFIWIEELTRYLFIWLTFISAAYVTATQSHIKVDAAIAIFPKKIRPVILKIGILIWLIFSIVITFIGFNYSFTMIQFGGDSPGLGLAKGIIYLGIPLGYLGMSVRLIFQMFKKITNTSNQEIML</sequence>
<evidence type="ECO:0000256" key="5">
    <source>
        <dbReference type="ARBA" id="ARBA00022692"/>
    </source>
</evidence>
<keyword evidence="6 9" id="KW-1133">Transmembrane helix</keyword>
<evidence type="ECO:0000256" key="1">
    <source>
        <dbReference type="ARBA" id="ARBA00004429"/>
    </source>
</evidence>
<keyword evidence="4" id="KW-0997">Cell inner membrane</keyword>
<dbReference type="OrthoDB" id="9815614at2"/>
<name>A0A3T0HZ14_9BACI</name>
<dbReference type="RefSeq" id="WP_066399274.1">
    <property type="nucleotide sequence ID" value="NZ_CP022572.1"/>
</dbReference>
<evidence type="ECO:0000256" key="8">
    <source>
        <dbReference type="ARBA" id="ARBA00038436"/>
    </source>
</evidence>
<dbReference type="Proteomes" id="UP000282892">
    <property type="component" value="Chromosome"/>
</dbReference>
<dbReference type="GO" id="GO:0015740">
    <property type="term" value="P:C4-dicarboxylate transport"/>
    <property type="evidence" value="ECO:0007669"/>
    <property type="project" value="TreeGrafter"/>
</dbReference>
<dbReference type="GO" id="GO:0022857">
    <property type="term" value="F:transmembrane transporter activity"/>
    <property type="evidence" value="ECO:0007669"/>
    <property type="project" value="TreeGrafter"/>
</dbReference>
<feature type="transmembrane region" description="Helical" evidence="9">
    <location>
        <begin position="48"/>
        <end position="64"/>
    </location>
</feature>
<dbReference type="GO" id="GO:0005886">
    <property type="term" value="C:plasma membrane"/>
    <property type="evidence" value="ECO:0007669"/>
    <property type="project" value="UniProtKB-SubCell"/>
</dbReference>
<accession>A0A3T0HZ14</accession>
<evidence type="ECO:0000313" key="12">
    <source>
        <dbReference type="Proteomes" id="UP000282892"/>
    </source>
</evidence>
<reference evidence="11 12" key="1">
    <citation type="submission" date="2017-07" db="EMBL/GenBank/DDBJ databases">
        <title>The complete genome sequence of Bacillus mesonae strain H20-5, an efficient strain improving plant abiotic stress resistance.</title>
        <authorList>
            <person name="Kim S.Y."/>
            <person name="Song H."/>
            <person name="Sang M.K."/>
            <person name="Weon H.-Y."/>
            <person name="Song J."/>
        </authorList>
    </citation>
    <scope>NUCLEOTIDE SEQUENCE [LARGE SCALE GENOMIC DNA]</scope>
    <source>
        <strain evidence="11 12">H20-5</strain>
    </source>
</reference>
<dbReference type="EMBL" id="CP022572">
    <property type="protein sequence ID" value="AZU62299.1"/>
    <property type="molecule type" value="Genomic_DNA"/>
</dbReference>
<evidence type="ECO:0000256" key="4">
    <source>
        <dbReference type="ARBA" id="ARBA00022519"/>
    </source>
</evidence>
<evidence type="ECO:0000256" key="7">
    <source>
        <dbReference type="ARBA" id="ARBA00023136"/>
    </source>
</evidence>
<dbReference type="InterPro" id="IPR055348">
    <property type="entry name" value="DctQ"/>
</dbReference>
<evidence type="ECO:0000256" key="2">
    <source>
        <dbReference type="ARBA" id="ARBA00022448"/>
    </source>
</evidence>
<evidence type="ECO:0000313" key="11">
    <source>
        <dbReference type="EMBL" id="AZU62299.1"/>
    </source>
</evidence>
<proteinExistence type="inferred from homology"/>
<keyword evidence="7 9" id="KW-0472">Membrane</keyword>
<comment type="similarity">
    <text evidence="8">Belongs to the TRAP transporter small permease family.</text>
</comment>
<keyword evidence="3" id="KW-1003">Cell membrane</keyword>
<evidence type="ECO:0000259" key="10">
    <source>
        <dbReference type="Pfam" id="PF04290"/>
    </source>
</evidence>
<dbReference type="InterPro" id="IPR007387">
    <property type="entry name" value="TRAP_DctQ"/>
</dbReference>
<keyword evidence="5 9" id="KW-0812">Transmembrane</keyword>
<feature type="transmembrane region" description="Helical" evidence="9">
    <location>
        <begin position="128"/>
        <end position="146"/>
    </location>
</feature>